<evidence type="ECO:0000313" key="2">
    <source>
        <dbReference type="EMBL" id="MBB6016457.1"/>
    </source>
</evidence>
<sequence length="128" mass="14395">MVFVCAQNRLRSPTAEAIFCGTPGWEVTSAGTHRDAETPVSRDLLEWADVAVCMEKRHRDVLRQRFNGALPDDRLLTLGIPDDYEFMDPELIDMLRRLVPWRLERVTPREDSPGPRPSLPGGVSAALP</sequence>
<gene>
    <name evidence="2" type="ORF">HNQ04_001708</name>
</gene>
<dbReference type="EMBL" id="JACHEW010000007">
    <property type="protein sequence ID" value="MBB6016457.1"/>
    <property type="molecule type" value="Genomic_DNA"/>
</dbReference>
<evidence type="ECO:0000313" key="3">
    <source>
        <dbReference type="Proteomes" id="UP000629870"/>
    </source>
</evidence>
<dbReference type="Gene3D" id="3.40.50.2300">
    <property type="match status" value="1"/>
</dbReference>
<organism evidence="2 3">
    <name type="scientific">Deinococcus radiopugnans ATCC 19172</name>
    <dbReference type="NCBI Taxonomy" id="585398"/>
    <lineage>
        <taxon>Bacteria</taxon>
        <taxon>Thermotogati</taxon>
        <taxon>Deinococcota</taxon>
        <taxon>Deinococci</taxon>
        <taxon>Deinococcales</taxon>
        <taxon>Deinococcaceae</taxon>
        <taxon>Deinococcus</taxon>
    </lineage>
</organism>
<keyword evidence="3" id="KW-1185">Reference proteome</keyword>
<dbReference type="Proteomes" id="UP000629870">
    <property type="component" value="Unassembled WGS sequence"/>
</dbReference>
<comment type="caution">
    <text evidence="2">The sequence shown here is derived from an EMBL/GenBank/DDBJ whole genome shotgun (WGS) entry which is preliminary data.</text>
</comment>
<proteinExistence type="predicted"/>
<name>A0ABR6NQZ2_9DEIO</name>
<feature type="region of interest" description="Disordered" evidence="1">
    <location>
        <begin position="106"/>
        <end position="128"/>
    </location>
</feature>
<evidence type="ECO:0008006" key="4">
    <source>
        <dbReference type="Google" id="ProtNLM"/>
    </source>
</evidence>
<dbReference type="RefSeq" id="WP_245616429.1">
    <property type="nucleotide sequence ID" value="NZ_JACHEW010000007.1"/>
</dbReference>
<dbReference type="InterPro" id="IPR036196">
    <property type="entry name" value="Ptyr_pPase_sf"/>
</dbReference>
<reference evidence="2 3" key="1">
    <citation type="submission" date="2020-08" db="EMBL/GenBank/DDBJ databases">
        <title>Genomic Encyclopedia of Type Strains, Phase IV (KMG-IV): sequencing the most valuable type-strain genomes for metagenomic binning, comparative biology and taxonomic classification.</title>
        <authorList>
            <person name="Goeker M."/>
        </authorList>
    </citation>
    <scope>NUCLEOTIDE SEQUENCE [LARGE SCALE GENOMIC DNA]</scope>
    <source>
        <strain evidence="2 3">DSM 12027</strain>
    </source>
</reference>
<dbReference type="SUPFAM" id="SSF52788">
    <property type="entry name" value="Phosphotyrosine protein phosphatases I"/>
    <property type="match status" value="1"/>
</dbReference>
<dbReference type="PIRSF" id="PIRSF029416">
    <property type="entry name" value="UCP029416_PTP"/>
    <property type="match status" value="1"/>
</dbReference>
<accession>A0ABR6NQZ2</accession>
<dbReference type="InterPro" id="IPR016919">
    <property type="entry name" value="UCP029416_PTP"/>
</dbReference>
<evidence type="ECO:0000256" key="1">
    <source>
        <dbReference type="SAM" id="MobiDB-lite"/>
    </source>
</evidence>
<protein>
    <recommendedName>
        <fullName evidence="4">Phosphotyrosine protein phosphatase</fullName>
    </recommendedName>
</protein>